<dbReference type="EMBL" id="AJSR01001659">
    <property type="protein sequence ID" value="EKM30431.1"/>
    <property type="molecule type" value="Genomic_DNA"/>
</dbReference>
<evidence type="ECO:0000313" key="2">
    <source>
        <dbReference type="Proteomes" id="UP000008367"/>
    </source>
</evidence>
<proteinExistence type="predicted"/>
<reference evidence="1 2" key="1">
    <citation type="submission" date="2012-10" db="EMBL/GenBank/DDBJ databases">
        <title>Genome sequence of Vibrio Cholerae HENC-02.</title>
        <authorList>
            <person name="Eppinger M."/>
            <person name="Hasan N.A."/>
            <person name="Sengamalay N."/>
            <person name="Hine E."/>
            <person name="Su Q."/>
            <person name="Daugherty S.C."/>
            <person name="Young S."/>
            <person name="Sadzewicz L."/>
            <person name="Tallon L."/>
            <person name="Cebula T.A."/>
            <person name="Ravel J."/>
            <person name="Colwell R.R."/>
        </authorList>
    </citation>
    <scope>NUCLEOTIDE SEQUENCE [LARGE SCALE GENOMIC DNA]</scope>
    <source>
        <strain evidence="1 2">HENC-02</strain>
    </source>
</reference>
<comment type="caution">
    <text evidence="1">The sequence shown here is derived from an EMBL/GenBank/DDBJ whole genome shotgun (WGS) entry which is preliminary data.</text>
</comment>
<feature type="non-terminal residue" evidence="1">
    <location>
        <position position="1"/>
    </location>
</feature>
<accession>A0A454CVM5</accession>
<name>A0A454CVM5_VIBHA</name>
<dbReference type="Proteomes" id="UP000008367">
    <property type="component" value="Unassembled WGS sequence"/>
</dbReference>
<gene>
    <name evidence="1" type="ORF">VCHENC02_3838B</name>
</gene>
<sequence length="23" mass="2711">NKNAEVMQFTLTFILGNREVVMR</sequence>
<evidence type="ECO:0000313" key="1">
    <source>
        <dbReference type="EMBL" id="EKM30431.1"/>
    </source>
</evidence>
<dbReference type="AlphaFoldDB" id="A0A454CVM5"/>
<organism evidence="1 2">
    <name type="scientific">Vibrio harveyi</name>
    <name type="common">Beneckea harveyi</name>
    <dbReference type="NCBI Taxonomy" id="669"/>
    <lineage>
        <taxon>Bacteria</taxon>
        <taxon>Pseudomonadati</taxon>
        <taxon>Pseudomonadota</taxon>
        <taxon>Gammaproteobacteria</taxon>
        <taxon>Vibrionales</taxon>
        <taxon>Vibrionaceae</taxon>
        <taxon>Vibrio</taxon>
    </lineage>
</organism>
<protein>
    <submittedName>
        <fullName evidence="1">Uncharacterized protein</fullName>
    </submittedName>
</protein>